<feature type="signal peptide" evidence="1">
    <location>
        <begin position="1"/>
        <end position="25"/>
    </location>
</feature>
<feature type="chain" id="PRO_5037272920" evidence="1">
    <location>
        <begin position="26"/>
        <end position="155"/>
    </location>
</feature>
<gene>
    <name evidence="2" type="ORF">K8W16_04225</name>
</gene>
<dbReference type="RefSeq" id="WP_304121413.1">
    <property type="nucleotide sequence ID" value="NZ_DYZA01000077.1"/>
</dbReference>
<reference evidence="2" key="1">
    <citation type="journal article" date="2021" name="PeerJ">
        <title>Extensive microbial diversity within the chicken gut microbiome revealed by metagenomics and culture.</title>
        <authorList>
            <person name="Gilroy R."/>
            <person name="Ravi A."/>
            <person name="Getino M."/>
            <person name="Pursley I."/>
            <person name="Horton D.L."/>
            <person name="Alikhan N.F."/>
            <person name="Baker D."/>
            <person name="Gharbi K."/>
            <person name="Hall N."/>
            <person name="Watson M."/>
            <person name="Adriaenssens E.M."/>
            <person name="Foster-Nyarko E."/>
            <person name="Jarju S."/>
            <person name="Secka A."/>
            <person name="Antonio M."/>
            <person name="Oren A."/>
            <person name="Chaudhuri R.R."/>
            <person name="La Ragione R."/>
            <person name="Hildebrand F."/>
            <person name="Pallen M.J."/>
        </authorList>
    </citation>
    <scope>NUCLEOTIDE SEQUENCE</scope>
    <source>
        <strain evidence="2">ChiGjej2B2-19336</strain>
    </source>
</reference>
<sequence>MTRKTIAVALIAATFAASIPVAAMANPGFHGRYARDCRAMAPCEAMPNLTEDQLAQLDKYHKEHYAAVAPLRDQLAEKRMTLNALSRNPNTSPDELRALTADITKLRAQIRTVNEDFRAKMQKEGLPCPGFRHHDGFGPSFGPRHDGFGPRGCAR</sequence>
<accession>A0A921AVH9</accession>
<dbReference type="EMBL" id="DYZA01000077">
    <property type="protein sequence ID" value="HJD96836.1"/>
    <property type="molecule type" value="Genomic_DNA"/>
</dbReference>
<evidence type="ECO:0000256" key="1">
    <source>
        <dbReference type="SAM" id="SignalP"/>
    </source>
</evidence>
<reference evidence="2" key="2">
    <citation type="submission" date="2021-09" db="EMBL/GenBank/DDBJ databases">
        <authorList>
            <person name="Gilroy R."/>
        </authorList>
    </citation>
    <scope>NUCLEOTIDE SEQUENCE</scope>
    <source>
        <strain evidence="2">ChiGjej2B2-19336</strain>
    </source>
</reference>
<evidence type="ECO:0000313" key="3">
    <source>
        <dbReference type="Proteomes" id="UP000698963"/>
    </source>
</evidence>
<protein>
    <submittedName>
        <fullName evidence="2">Periplasmic heavy metal sensor</fullName>
    </submittedName>
</protein>
<dbReference type="Pfam" id="PF13801">
    <property type="entry name" value="Metal_resist"/>
    <property type="match status" value="1"/>
</dbReference>
<keyword evidence="1" id="KW-0732">Signal</keyword>
<organism evidence="2 3">
    <name type="scientific">Mailhella massiliensis</name>
    <dbReference type="NCBI Taxonomy" id="1903261"/>
    <lineage>
        <taxon>Bacteria</taxon>
        <taxon>Pseudomonadati</taxon>
        <taxon>Thermodesulfobacteriota</taxon>
        <taxon>Desulfovibrionia</taxon>
        <taxon>Desulfovibrionales</taxon>
        <taxon>Desulfovibrionaceae</taxon>
        <taxon>Mailhella</taxon>
    </lineage>
</organism>
<dbReference type="AlphaFoldDB" id="A0A921AVH9"/>
<comment type="caution">
    <text evidence="2">The sequence shown here is derived from an EMBL/GenBank/DDBJ whole genome shotgun (WGS) entry which is preliminary data.</text>
</comment>
<evidence type="ECO:0000313" key="2">
    <source>
        <dbReference type="EMBL" id="HJD96836.1"/>
    </source>
</evidence>
<dbReference type="InterPro" id="IPR025961">
    <property type="entry name" value="Metal_resist"/>
</dbReference>
<proteinExistence type="predicted"/>
<dbReference type="Gene3D" id="1.20.120.1490">
    <property type="match status" value="1"/>
</dbReference>
<dbReference type="Proteomes" id="UP000698963">
    <property type="component" value="Unassembled WGS sequence"/>
</dbReference>
<name>A0A921AVH9_9BACT</name>